<name>A0A4C1SQY0_EUMVA</name>
<protein>
    <submittedName>
        <fullName evidence="1">Uncharacterized protein</fullName>
    </submittedName>
</protein>
<proteinExistence type="predicted"/>
<dbReference type="EMBL" id="BGZK01000014">
    <property type="protein sequence ID" value="GBP04542.1"/>
    <property type="molecule type" value="Genomic_DNA"/>
</dbReference>
<keyword evidence="2" id="KW-1185">Reference proteome</keyword>
<accession>A0A4C1SQY0</accession>
<evidence type="ECO:0000313" key="2">
    <source>
        <dbReference type="Proteomes" id="UP000299102"/>
    </source>
</evidence>
<comment type="caution">
    <text evidence="1">The sequence shown here is derived from an EMBL/GenBank/DDBJ whole genome shotgun (WGS) entry which is preliminary data.</text>
</comment>
<sequence>MTEKYDVIQNHIPRRERIISRPQSQPLQFSARNSASSKYWKNPSRTSGRNGLIHRYYTISSVFRSALVPTDPRAQRTVIQIIVFADVSLIPLRRSRRQPRRAGVTSTKLSVI</sequence>
<organism evidence="1 2">
    <name type="scientific">Eumeta variegata</name>
    <name type="common">Bagworm moth</name>
    <name type="synonym">Eumeta japonica</name>
    <dbReference type="NCBI Taxonomy" id="151549"/>
    <lineage>
        <taxon>Eukaryota</taxon>
        <taxon>Metazoa</taxon>
        <taxon>Ecdysozoa</taxon>
        <taxon>Arthropoda</taxon>
        <taxon>Hexapoda</taxon>
        <taxon>Insecta</taxon>
        <taxon>Pterygota</taxon>
        <taxon>Neoptera</taxon>
        <taxon>Endopterygota</taxon>
        <taxon>Lepidoptera</taxon>
        <taxon>Glossata</taxon>
        <taxon>Ditrysia</taxon>
        <taxon>Tineoidea</taxon>
        <taxon>Psychidae</taxon>
        <taxon>Oiketicinae</taxon>
        <taxon>Eumeta</taxon>
    </lineage>
</organism>
<dbReference type="Proteomes" id="UP000299102">
    <property type="component" value="Unassembled WGS sequence"/>
</dbReference>
<dbReference type="AlphaFoldDB" id="A0A4C1SQY0"/>
<evidence type="ECO:0000313" key="1">
    <source>
        <dbReference type="EMBL" id="GBP04542.1"/>
    </source>
</evidence>
<gene>
    <name evidence="1" type="ORF">EVAR_3905_1</name>
</gene>
<reference evidence="1 2" key="1">
    <citation type="journal article" date="2019" name="Commun. Biol.">
        <title>The bagworm genome reveals a unique fibroin gene that provides high tensile strength.</title>
        <authorList>
            <person name="Kono N."/>
            <person name="Nakamura H."/>
            <person name="Ohtoshi R."/>
            <person name="Tomita M."/>
            <person name="Numata K."/>
            <person name="Arakawa K."/>
        </authorList>
    </citation>
    <scope>NUCLEOTIDE SEQUENCE [LARGE SCALE GENOMIC DNA]</scope>
</reference>